<dbReference type="InterPro" id="IPR012093">
    <property type="entry name" value="Pirin"/>
</dbReference>
<dbReference type="EMBL" id="RFDI01000250">
    <property type="protein sequence ID" value="RSR61328.1"/>
    <property type="molecule type" value="Genomic_DNA"/>
</dbReference>
<dbReference type="EMBL" id="RFDI01000099">
    <property type="protein sequence ID" value="RSR62755.1"/>
    <property type="molecule type" value="Genomic_DNA"/>
</dbReference>
<comment type="similarity">
    <text evidence="1 3">Belongs to the pirin family.</text>
</comment>
<comment type="cofactor">
    <cofactor evidence="2">
        <name>Fe cation</name>
        <dbReference type="ChEBI" id="CHEBI:24875"/>
    </cofactor>
    <text evidence="2">Binds 1 Fe cation per subunit.</text>
</comment>
<protein>
    <submittedName>
        <fullName evidence="8">Pirin family protein</fullName>
    </submittedName>
</protein>
<dbReference type="InterPro" id="IPR008778">
    <property type="entry name" value="Pirin_C_dom"/>
</dbReference>
<feature type="binding site" evidence="2">
    <location>
        <position position="67"/>
    </location>
    <ligand>
        <name>Fe cation</name>
        <dbReference type="ChEBI" id="CHEBI:24875"/>
    </ligand>
</feature>
<comment type="caution">
    <text evidence="8">The sequence shown here is derived from an EMBL/GenBank/DDBJ whole genome shotgun (WGS) entry which is preliminary data.</text>
</comment>
<keyword evidence="2" id="KW-0408">Iron</keyword>
<feature type="binding site" evidence="2">
    <location>
        <position position="65"/>
    </location>
    <ligand>
        <name>Fe cation</name>
        <dbReference type="ChEBI" id="CHEBI:24875"/>
    </ligand>
</feature>
<evidence type="ECO:0000313" key="8">
    <source>
        <dbReference type="EMBL" id="RSR62755.1"/>
    </source>
</evidence>
<evidence type="ECO:0000259" key="5">
    <source>
        <dbReference type="Pfam" id="PF02678"/>
    </source>
</evidence>
<dbReference type="Pfam" id="PF05726">
    <property type="entry name" value="Pirin_C"/>
    <property type="match status" value="1"/>
</dbReference>
<dbReference type="CDD" id="cd02909">
    <property type="entry name" value="cupin_pirin_N"/>
    <property type="match status" value="1"/>
</dbReference>
<proteinExistence type="inferred from homology"/>
<evidence type="ECO:0000256" key="2">
    <source>
        <dbReference type="PIRSR" id="PIRSR006232-1"/>
    </source>
</evidence>
<dbReference type="InterPro" id="IPR014710">
    <property type="entry name" value="RmlC-like_jellyroll"/>
</dbReference>
<dbReference type="Gene3D" id="2.60.120.10">
    <property type="entry name" value="Jelly Rolls"/>
    <property type="match status" value="2"/>
</dbReference>
<sequence>LDYAAPYNFSPTTEQQGVGSHPHRGFETVTIAYQGEVTHKDSSGGGGTIKTGDVQWMTAGAGVLHEEFHSPEFAEHGGLFEMVQLWVNLPSHSKMTPGKYQAIEAKDIPDIALDEHGSHLRVIAGEYADAKGAASTFSPLNVWDGKLVKGQKHTLYVPEGHTTLVVVLEGAVVVNDTNRLEGKTVAILSREGVEFILNAEEDTKFLVLTGQPLNEPIEGYGPFVMNTKAEIMEAINDFNRGKFGSIMQEG</sequence>
<dbReference type="GO" id="GO:0046872">
    <property type="term" value="F:metal ion binding"/>
    <property type="evidence" value="ECO:0007669"/>
    <property type="project" value="UniProtKB-KW"/>
</dbReference>
<evidence type="ECO:0000313" key="7">
    <source>
        <dbReference type="EMBL" id="RSR61328.1"/>
    </source>
</evidence>
<accession>A0A3R9S9Z0</accession>
<feature type="binding site" evidence="2">
    <location>
        <position position="21"/>
    </location>
    <ligand>
        <name>Fe cation</name>
        <dbReference type="ChEBI" id="CHEBI:24875"/>
    </ligand>
</feature>
<feature type="domain" description="Pirin C-terminal" evidence="6">
    <location>
        <begin position="142"/>
        <end position="244"/>
    </location>
</feature>
<dbReference type="InterPro" id="IPR053186">
    <property type="entry name" value="QDO-related"/>
</dbReference>
<dbReference type="InterPro" id="IPR011051">
    <property type="entry name" value="RmlC_Cupin_sf"/>
</dbReference>
<dbReference type="PIRSF" id="PIRSF006232">
    <property type="entry name" value="Pirin"/>
    <property type="match status" value="1"/>
</dbReference>
<dbReference type="InterPro" id="IPR003829">
    <property type="entry name" value="Pirin_N_dom"/>
</dbReference>
<evidence type="ECO:0000256" key="3">
    <source>
        <dbReference type="RuleBase" id="RU003457"/>
    </source>
</evidence>
<feature type="non-terminal residue" evidence="8">
    <location>
        <position position="1"/>
    </location>
</feature>
<feature type="binding site" evidence="2">
    <location>
        <position position="23"/>
    </location>
    <ligand>
        <name>Fe cation</name>
        <dbReference type="ChEBI" id="CHEBI:24875"/>
    </ligand>
</feature>
<feature type="domain" description="Pirin N-terminal" evidence="5">
    <location>
        <begin position="2"/>
        <end position="87"/>
    </location>
</feature>
<evidence type="ECO:0000256" key="4">
    <source>
        <dbReference type="SAM" id="MobiDB-lite"/>
    </source>
</evidence>
<dbReference type="PANTHER" id="PTHR43594:SF1">
    <property type="entry name" value="QUERCETIN 2,3-DIOXYGENASE PA2418-RELATED"/>
    <property type="match status" value="1"/>
</dbReference>
<name>A0A3R9S9Z0_ACIBA</name>
<gene>
    <name evidence="8" type="ORF">EA686_03095</name>
    <name evidence="7" type="ORF">EA686_06310</name>
</gene>
<dbReference type="SUPFAM" id="SSF51182">
    <property type="entry name" value="RmlC-like cupins"/>
    <property type="match status" value="1"/>
</dbReference>
<evidence type="ECO:0000259" key="6">
    <source>
        <dbReference type="Pfam" id="PF05726"/>
    </source>
</evidence>
<dbReference type="AlphaFoldDB" id="A0A3R9S9Z0"/>
<organism evidence="8 9">
    <name type="scientific">Acinetobacter baumannii</name>
    <dbReference type="NCBI Taxonomy" id="470"/>
    <lineage>
        <taxon>Bacteria</taxon>
        <taxon>Pseudomonadati</taxon>
        <taxon>Pseudomonadota</taxon>
        <taxon>Gammaproteobacteria</taxon>
        <taxon>Moraxellales</taxon>
        <taxon>Moraxellaceae</taxon>
        <taxon>Acinetobacter</taxon>
        <taxon>Acinetobacter calcoaceticus/baumannii complex</taxon>
    </lineage>
</organism>
<feature type="compositionally biased region" description="Polar residues" evidence="4">
    <location>
        <begin position="9"/>
        <end position="18"/>
    </location>
</feature>
<evidence type="ECO:0000313" key="9">
    <source>
        <dbReference type="Proteomes" id="UP000280073"/>
    </source>
</evidence>
<reference evidence="8 9" key="1">
    <citation type="submission" date="2018-10" db="EMBL/GenBank/DDBJ databases">
        <title>GWAS and RNA-Seq identify cryptic mechanisms of antimicrobial resistance in Acinetobacter baumannii.</title>
        <authorList>
            <person name="Sahl J.W."/>
        </authorList>
    </citation>
    <scope>NUCLEOTIDE SEQUENCE [LARGE SCALE GENOMIC DNA]</scope>
    <source>
        <strain evidence="8 9">TG28175</strain>
    </source>
</reference>
<dbReference type="Proteomes" id="UP000280073">
    <property type="component" value="Unassembled WGS sequence"/>
</dbReference>
<feature type="region of interest" description="Disordered" evidence="4">
    <location>
        <begin position="1"/>
        <end position="22"/>
    </location>
</feature>
<dbReference type="Pfam" id="PF02678">
    <property type="entry name" value="Pirin"/>
    <property type="match status" value="1"/>
</dbReference>
<evidence type="ECO:0000256" key="1">
    <source>
        <dbReference type="ARBA" id="ARBA00008416"/>
    </source>
</evidence>
<dbReference type="PANTHER" id="PTHR43594">
    <property type="entry name" value="QUERCETIN 2,3-DIOXYGENASE"/>
    <property type="match status" value="1"/>
</dbReference>
<keyword evidence="2" id="KW-0479">Metal-binding</keyword>